<dbReference type="InterPro" id="IPR043504">
    <property type="entry name" value="Peptidase_S1_PA_chymotrypsin"/>
</dbReference>
<dbReference type="Gene3D" id="2.40.10.10">
    <property type="entry name" value="Trypsin-like serine proteases"/>
    <property type="match status" value="1"/>
</dbReference>
<keyword evidence="2" id="KW-1185">Reference proteome</keyword>
<comment type="caution">
    <text evidence="1">The sequence shown here is derived from an EMBL/GenBank/DDBJ whole genome shotgun (WGS) entry which is preliminary data.</text>
</comment>
<sequence>MKFDVRLCFNYIIISRILEVAFGDDSRGTFLGIVHDYNKTISCKAALVAPAWLICHSSCFQRIWITGNDIPFQVTAGDDKNHIANVEGINMHPLYSKRTPYLRNIAVIAITKSFETVEDIIYRRVIANIYPWKEKVCSKYGINSEGKQYKKKVKAKPFSVCNTQLGLNESPIKFHGFICDASKGHNEQ</sequence>
<organism evidence="1 2">
    <name type="scientific">Diploptera punctata</name>
    <name type="common">Pacific beetle cockroach</name>
    <dbReference type="NCBI Taxonomy" id="6984"/>
    <lineage>
        <taxon>Eukaryota</taxon>
        <taxon>Metazoa</taxon>
        <taxon>Ecdysozoa</taxon>
        <taxon>Arthropoda</taxon>
        <taxon>Hexapoda</taxon>
        <taxon>Insecta</taxon>
        <taxon>Pterygota</taxon>
        <taxon>Neoptera</taxon>
        <taxon>Polyneoptera</taxon>
        <taxon>Dictyoptera</taxon>
        <taxon>Blattodea</taxon>
        <taxon>Blaberoidea</taxon>
        <taxon>Blaberidae</taxon>
        <taxon>Diplopterinae</taxon>
        <taxon>Diploptera</taxon>
    </lineage>
</organism>
<dbReference type="EMBL" id="JASPKZ010009356">
    <property type="protein sequence ID" value="KAJ9577491.1"/>
    <property type="molecule type" value="Genomic_DNA"/>
</dbReference>
<feature type="non-terminal residue" evidence="1">
    <location>
        <position position="1"/>
    </location>
</feature>
<reference evidence="1" key="1">
    <citation type="journal article" date="2023" name="IScience">
        <title>Live-bearing cockroach genome reveals convergent evolutionary mechanisms linked to viviparity in insects and beyond.</title>
        <authorList>
            <person name="Fouks B."/>
            <person name="Harrison M.C."/>
            <person name="Mikhailova A.A."/>
            <person name="Marchal E."/>
            <person name="English S."/>
            <person name="Carruthers M."/>
            <person name="Jennings E.C."/>
            <person name="Chiamaka E.L."/>
            <person name="Frigard R.A."/>
            <person name="Pippel M."/>
            <person name="Attardo G.M."/>
            <person name="Benoit J.B."/>
            <person name="Bornberg-Bauer E."/>
            <person name="Tobe S.S."/>
        </authorList>
    </citation>
    <scope>NUCLEOTIDE SEQUENCE</scope>
    <source>
        <strain evidence="1">Stay&amp;Tobe</strain>
    </source>
</reference>
<dbReference type="Proteomes" id="UP001233999">
    <property type="component" value="Unassembled WGS sequence"/>
</dbReference>
<evidence type="ECO:0008006" key="3">
    <source>
        <dbReference type="Google" id="ProtNLM"/>
    </source>
</evidence>
<protein>
    <recommendedName>
        <fullName evidence="3">Peptidase S1 domain-containing protein</fullName>
    </recommendedName>
</protein>
<dbReference type="AlphaFoldDB" id="A0AAD7ZBJ8"/>
<evidence type="ECO:0000313" key="2">
    <source>
        <dbReference type="Proteomes" id="UP001233999"/>
    </source>
</evidence>
<name>A0AAD7ZBJ8_DIPPU</name>
<evidence type="ECO:0000313" key="1">
    <source>
        <dbReference type="EMBL" id="KAJ9577491.1"/>
    </source>
</evidence>
<reference evidence="1" key="2">
    <citation type="submission" date="2023-05" db="EMBL/GenBank/DDBJ databases">
        <authorList>
            <person name="Fouks B."/>
        </authorList>
    </citation>
    <scope>NUCLEOTIDE SEQUENCE</scope>
    <source>
        <strain evidence="1">Stay&amp;Tobe</strain>
        <tissue evidence="1">Testes</tissue>
    </source>
</reference>
<dbReference type="SUPFAM" id="SSF50494">
    <property type="entry name" value="Trypsin-like serine proteases"/>
    <property type="match status" value="1"/>
</dbReference>
<accession>A0AAD7ZBJ8</accession>
<dbReference type="InterPro" id="IPR009003">
    <property type="entry name" value="Peptidase_S1_PA"/>
</dbReference>
<proteinExistence type="predicted"/>
<gene>
    <name evidence="1" type="ORF">L9F63_005934</name>
</gene>